<dbReference type="KEGG" id="psua:FLK61_22615"/>
<dbReference type="GO" id="GO:0016887">
    <property type="term" value="F:ATP hydrolysis activity"/>
    <property type="evidence" value="ECO:0007669"/>
    <property type="project" value="InterPro"/>
</dbReference>
<evidence type="ECO:0000259" key="5">
    <source>
        <dbReference type="PROSITE" id="PS50893"/>
    </source>
</evidence>
<sequence length="341" mass="38180">MAQETRDKHEHLVRVDSSSEKESLLKVDNLQKYYPIKGGFFRRKIGDVKAVDNISLDLKRGETFGLVGESGCGKSTAGRTITRLFKPTAGKIFFEGKDITNLRGSELRNLRQDIQMVFQDPYASLNPKMMVGSIVTEPIINFKGGSEKKYKDEVIALLERVGLPEDAYYKYPHEFSGGQRQRIGIARALALKPKLIVADEPVSALDVSVQSQVLNLLKELQQEFNLTLLFIAHDLSVVKHMSDRIGVMYLGNLVEVAGAEEIYQDPKHPYTQALISAIPMPDPRNKSKRIILSGDVPSPQNPPVGCPFHPRCHKAMPECSEKKPQLKEVNPGHRVSCLLYE</sequence>
<dbReference type="PANTHER" id="PTHR43776">
    <property type="entry name" value="TRANSPORT ATP-BINDING PROTEIN"/>
    <property type="match status" value="1"/>
</dbReference>
<dbReference type="InterPro" id="IPR013563">
    <property type="entry name" value="Oligopep_ABC_C"/>
</dbReference>
<dbReference type="FunFam" id="3.40.50.300:FF:000016">
    <property type="entry name" value="Oligopeptide ABC transporter ATP-binding component"/>
    <property type="match status" value="1"/>
</dbReference>
<dbReference type="PROSITE" id="PS00211">
    <property type="entry name" value="ABC_TRANSPORTER_1"/>
    <property type="match status" value="1"/>
</dbReference>
<keyword evidence="7" id="KW-1185">Reference proteome</keyword>
<dbReference type="InterPro" id="IPR003593">
    <property type="entry name" value="AAA+_ATPase"/>
</dbReference>
<dbReference type="GO" id="GO:0015833">
    <property type="term" value="P:peptide transport"/>
    <property type="evidence" value="ECO:0007669"/>
    <property type="project" value="InterPro"/>
</dbReference>
<evidence type="ECO:0000256" key="3">
    <source>
        <dbReference type="ARBA" id="ARBA00022741"/>
    </source>
</evidence>
<proteinExistence type="inferred from homology"/>
<dbReference type="Proteomes" id="UP000318138">
    <property type="component" value="Chromosome"/>
</dbReference>
<dbReference type="InterPro" id="IPR017871">
    <property type="entry name" value="ABC_transporter-like_CS"/>
</dbReference>
<dbReference type="InterPro" id="IPR027417">
    <property type="entry name" value="P-loop_NTPase"/>
</dbReference>
<evidence type="ECO:0000313" key="6">
    <source>
        <dbReference type="EMBL" id="QKS69608.1"/>
    </source>
</evidence>
<protein>
    <submittedName>
        <fullName evidence="6">ABC transporter ATP-binding protein</fullName>
    </submittedName>
</protein>
<dbReference type="RefSeq" id="WP_176007625.1">
    <property type="nucleotide sequence ID" value="NZ_CP041372.2"/>
</dbReference>
<dbReference type="SMART" id="SM00382">
    <property type="entry name" value="AAA"/>
    <property type="match status" value="1"/>
</dbReference>
<dbReference type="EMBL" id="CP041372">
    <property type="protein sequence ID" value="QKS69608.1"/>
    <property type="molecule type" value="Genomic_DNA"/>
</dbReference>
<evidence type="ECO:0000256" key="2">
    <source>
        <dbReference type="ARBA" id="ARBA00022448"/>
    </source>
</evidence>
<evidence type="ECO:0000256" key="4">
    <source>
        <dbReference type="ARBA" id="ARBA00022840"/>
    </source>
</evidence>
<dbReference type="Pfam" id="PF00005">
    <property type="entry name" value="ABC_tran"/>
    <property type="match status" value="1"/>
</dbReference>
<dbReference type="Pfam" id="PF08352">
    <property type="entry name" value="oligo_HPY"/>
    <property type="match status" value="1"/>
</dbReference>
<reference evidence="7" key="1">
    <citation type="submission" date="2019-07" db="EMBL/GenBank/DDBJ databases">
        <title>Bacillus alkalisoli sp. nov. isolated from saline soil.</title>
        <authorList>
            <person name="Sun J.-Q."/>
            <person name="Xu L."/>
        </authorList>
    </citation>
    <scope>NUCLEOTIDE SEQUENCE [LARGE SCALE GENOMIC DNA]</scope>
    <source>
        <strain evidence="7">M4U3P1</strain>
    </source>
</reference>
<name>A0A859FA02_9BACI</name>
<evidence type="ECO:0000313" key="7">
    <source>
        <dbReference type="Proteomes" id="UP000318138"/>
    </source>
</evidence>
<dbReference type="AlphaFoldDB" id="A0A859FA02"/>
<organism evidence="6 7">
    <name type="scientific">Paenalkalicoccus suaedae</name>
    <dbReference type="NCBI Taxonomy" id="2592382"/>
    <lineage>
        <taxon>Bacteria</taxon>
        <taxon>Bacillati</taxon>
        <taxon>Bacillota</taxon>
        <taxon>Bacilli</taxon>
        <taxon>Bacillales</taxon>
        <taxon>Bacillaceae</taxon>
        <taxon>Paenalkalicoccus</taxon>
    </lineage>
</organism>
<dbReference type="NCBIfam" id="TIGR01727">
    <property type="entry name" value="oligo_HPY"/>
    <property type="match status" value="1"/>
</dbReference>
<evidence type="ECO:0000256" key="1">
    <source>
        <dbReference type="ARBA" id="ARBA00005417"/>
    </source>
</evidence>
<comment type="similarity">
    <text evidence="1">Belongs to the ABC transporter superfamily.</text>
</comment>
<dbReference type="InterPro" id="IPR003439">
    <property type="entry name" value="ABC_transporter-like_ATP-bd"/>
</dbReference>
<dbReference type="PROSITE" id="PS50893">
    <property type="entry name" value="ABC_TRANSPORTER_2"/>
    <property type="match status" value="1"/>
</dbReference>
<keyword evidence="4 6" id="KW-0067">ATP-binding</keyword>
<dbReference type="NCBIfam" id="NF008453">
    <property type="entry name" value="PRK11308.1"/>
    <property type="match status" value="1"/>
</dbReference>
<accession>A0A859FA02</accession>
<dbReference type="PANTHER" id="PTHR43776:SF8">
    <property type="entry name" value="ABC TRANSPORTER, ATP-BINDING PROTEIN"/>
    <property type="match status" value="1"/>
</dbReference>
<dbReference type="SUPFAM" id="SSF52540">
    <property type="entry name" value="P-loop containing nucleoside triphosphate hydrolases"/>
    <property type="match status" value="1"/>
</dbReference>
<gene>
    <name evidence="6" type="ORF">FLK61_22615</name>
</gene>
<keyword evidence="3" id="KW-0547">Nucleotide-binding</keyword>
<dbReference type="GO" id="GO:0005524">
    <property type="term" value="F:ATP binding"/>
    <property type="evidence" value="ECO:0007669"/>
    <property type="project" value="UniProtKB-KW"/>
</dbReference>
<feature type="domain" description="ABC transporter" evidence="5">
    <location>
        <begin position="25"/>
        <end position="275"/>
    </location>
</feature>
<dbReference type="InterPro" id="IPR050319">
    <property type="entry name" value="ABC_transp_ATP-bind"/>
</dbReference>
<dbReference type="CDD" id="cd03257">
    <property type="entry name" value="ABC_NikE_OppD_transporters"/>
    <property type="match status" value="1"/>
</dbReference>
<dbReference type="GO" id="GO:0055085">
    <property type="term" value="P:transmembrane transport"/>
    <property type="evidence" value="ECO:0007669"/>
    <property type="project" value="UniProtKB-ARBA"/>
</dbReference>
<keyword evidence="2" id="KW-0813">Transport</keyword>
<dbReference type="Gene3D" id="3.40.50.300">
    <property type="entry name" value="P-loop containing nucleotide triphosphate hydrolases"/>
    <property type="match status" value="1"/>
</dbReference>